<comment type="caution">
    <text evidence="1">The sequence shown here is derived from an EMBL/GenBank/DDBJ whole genome shotgun (WGS) entry which is preliminary data.</text>
</comment>
<sequence length="54" mass="6273">MEGNIKKSLPDSPGSDFFVSHKNQVLNNFQKLFFESHFYSKIESGEDGKKEYDK</sequence>
<organism evidence="1 2">
    <name type="scientific">Listeria grayi DSM 20601</name>
    <dbReference type="NCBI Taxonomy" id="525367"/>
    <lineage>
        <taxon>Bacteria</taxon>
        <taxon>Bacillati</taxon>
        <taxon>Bacillota</taxon>
        <taxon>Bacilli</taxon>
        <taxon>Bacillales</taxon>
        <taxon>Listeriaceae</taxon>
        <taxon>Listeria</taxon>
    </lineage>
</organism>
<name>D7UWL4_LISGR</name>
<evidence type="ECO:0000313" key="2">
    <source>
        <dbReference type="Proteomes" id="UP000010119"/>
    </source>
</evidence>
<accession>D7UWL4</accession>
<protein>
    <submittedName>
        <fullName evidence="1">Uncharacterized protein</fullName>
    </submittedName>
</protein>
<gene>
    <name evidence="1" type="ORF">HMPREF0556_10625</name>
</gene>
<dbReference type="HOGENOM" id="CLU_3044983_0_0_9"/>
<keyword evidence="2" id="KW-1185">Reference proteome</keyword>
<dbReference type="EMBL" id="ACCR02000003">
    <property type="protein sequence ID" value="EFI84072.1"/>
    <property type="molecule type" value="Genomic_DNA"/>
</dbReference>
<dbReference type="Proteomes" id="UP000010119">
    <property type="component" value="Unassembled WGS sequence"/>
</dbReference>
<dbReference type="AlphaFoldDB" id="D7UWL4"/>
<proteinExistence type="predicted"/>
<evidence type="ECO:0000313" key="1">
    <source>
        <dbReference type="EMBL" id="EFI84072.1"/>
    </source>
</evidence>
<reference evidence="1" key="1">
    <citation type="submission" date="2010-06" db="EMBL/GenBank/DDBJ databases">
        <authorList>
            <person name="Muzny D."/>
            <person name="Qin X."/>
            <person name="Buhay C."/>
            <person name="Dugan-Rocha S."/>
            <person name="Ding Y."/>
            <person name="Chen G."/>
            <person name="Hawes A."/>
            <person name="Holder M."/>
            <person name="Jhangiani S."/>
            <person name="Johnson A."/>
            <person name="Khan Z."/>
            <person name="Li Z."/>
            <person name="Liu W."/>
            <person name="Liu X."/>
            <person name="Perez L."/>
            <person name="Shen H."/>
            <person name="Wang Q."/>
            <person name="Watt J."/>
            <person name="Xi L."/>
            <person name="Xin Y."/>
            <person name="Zhou J."/>
            <person name="Deng J."/>
            <person name="Jiang H."/>
            <person name="Liu Y."/>
            <person name="Qu J."/>
            <person name="Song X.-Z."/>
            <person name="Zhang L."/>
            <person name="Villasana D."/>
            <person name="Johnson A."/>
            <person name="Liu J."/>
            <person name="Liyanage D."/>
            <person name="Lorensuhewa L."/>
            <person name="Robinson T."/>
            <person name="Song A."/>
            <person name="Song B.-B."/>
            <person name="Dinh H."/>
            <person name="Thornton R."/>
            <person name="Coyle M."/>
            <person name="Francisco L."/>
            <person name="Jackson L."/>
            <person name="Javaid M."/>
            <person name="Korchina V."/>
            <person name="Kovar C."/>
            <person name="Mata R."/>
            <person name="Mathew T."/>
            <person name="Ngo R."/>
            <person name="Nguyen L."/>
            <person name="Nguyen N."/>
            <person name="Okwuonu G."/>
            <person name="Ongeri F."/>
            <person name="Pham C."/>
            <person name="Simmons D."/>
            <person name="Wilczek-Boney K."/>
            <person name="Hale W."/>
            <person name="Jakkamsetti A."/>
            <person name="Pham P."/>
            <person name="Ruth R."/>
            <person name="San Lucas F."/>
            <person name="Warren J."/>
            <person name="Zhang J."/>
            <person name="Zhao Z."/>
            <person name="Zhou C."/>
            <person name="Zhu D."/>
            <person name="Lee S."/>
            <person name="Bess C."/>
            <person name="Blankenburg K."/>
            <person name="Forbes L."/>
            <person name="Fu Q."/>
            <person name="Gubbala S."/>
            <person name="Hirani K."/>
            <person name="Jayaseelan J.C."/>
            <person name="Lara F."/>
            <person name="Munidasa M."/>
            <person name="Palculict T."/>
            <person name="Patil S."/>
            <person name="Pu L.-L."/>
            <person name="Saada N."/>
            <person name="Tang L."/>
            <person name="Weissenberger G."/>
            <person name="Zhu Y."/>
            <person name="Hemphill L."/>
            <person name="Shang Y."/>
            <person name="Youmans B."/>
            <person name="Ayvaz T."/>
            <person name="Ross M."/>
            <person name="Santibanez J."/>
            <person name="Aqrawi P."/>
            <person name="Gross S."/>
            <person name="Joshi V."/>
            <person name="Fowler G."/>
            <person name="Nazareth L."/>
            <person name="Reid J."/>
            <person name="Worley K."/>
            <person name="Petrosino J."/>
            <person name="Highlander S."/>
            <person name="Gibbs R."/>
        </authorList>
    </citation>
    <scope>NUCLEOTIDE SEQUENCE [LARGE SCALE GENOMIC DNA]</scope>
    <source>
        <strain evidence="1">DSM 20601</strain>
    </source>
</reference>